<feature type="region of interest" description="Disordered" evidence="1">
    <location>
        <begin position="157"/>
        <end position="181"/>
    </location>
</feature>
<sequence length="261" mass="28953">MISKSGRYWSTGITVTYIPLAGRINDEPCSGWHAKLGYQDDGANNDPDTGQIATEGTLYTRFPVRDAKIRSGLSIALDTLIADAERLGIEFRVVGPRTEPWLFYRADGEEADCPPPDGWRETLAAEANRIGFRSYAPPPPHGTCRHDAARCLSRMSDAVPTDTSAQDDDAQAQQKKNTTREGILVRRGQIWEDLDTRQNQRRVVIESVADGEAQVRDHYGTKHSTLSVSRMHRHSTGFRLVEPGELKYGAPTASSNETAQR</sequence>
<comment type="caution">
    <text evidence="2">The sequence shown here is derived from an EMBL/GenBank/DDBJ whole genome shotgun (WGS) entry which is preliminary data.</text>
</comment>
<accession>A0A5R9FU51</accession>
<organism evidence="2 3">
    <name type="scientific">Streptomyces montanus</name>
    <dbReference type="NCBI Taxonomy" id="2580423"/>
    <lineage>
        <taxon>Bacteria</taxon>
        <taxon>Bacillati</taxon>
        <taxon>Actinomycetota</taxon>
        <taxon>Actinomycetes</taxon>
        <taxon>Kitasatosporales</taxon>
        <taxon>Streptomycetaceae</taxon>
        <taxon>Streptomyces</taxon>
    </lineage>
</organism>
<name>A0A5R9FU51_9ACTN</name>
<keyword evidence="3" id="KW-1185">Reference proteome</keyword>
<evidence type="ECO:0000313" key="3">
    <source>
        <dbReference type="Proteomes" id="UP000305906"/>
    </source>
</evidence>
<dbReference type="Proteomes" id="UP000305906">
    <property type="component" value="Unassembled WGS sequence"/>
</dbReference>
<dbReference type="EMBL" id="VBZC01000017">
    <property type="protein sequence ID" value="TLS44878.1"/>
    <property type="molecule type" value="Genomic_DNA"/>
</dbReference>
<dbReference type="RefSeq" id="WP_138046036.1">
    <property type="nucleotide sequence ID" value="NZ_VBZC01000017.1"/>
</dbReference>
<gene>
    <name evidence="2" type="ORF">FE633_17150</name>
</gene>
<feature type="compositionally biased region" description="Polar residues" evidence="1">
    <location>
        <begin position="252"/>
        <end position="261"/>
    </location>
</feature>
<evidence type="ECO:0000313" key="2">
    <source>
        <dbReference type="EMBL" id="TLS44878.1"/>
    </source>
</evidence>
<dbReference type="AlphaFoldDB" id="A0A5R9FU51"/>
<evidence type="ECO:0000256" key="1">
    <source>
        <dbReference type="SAM" id="MobiDB-lite"/>
    </source>
</evidence>
<protein>
    <submittedName>
        <fullName evidence="2">Uncharacterized protein</fullName>
    </submittedName>
</protein>
<proteinExistence type="predicted"/>
<reference evidence="2 3" key="1">
    <citation type="submission" date="2019-05" db="EMBL/GenBank/DDBJ databases">
        <title>Streptomyces sp. NEAU-C151, a novel actinomycete isolated from soil.</title>
        <authorList>
            <person name="Han L."/>
            <person name="Jiang H."/>
        </authorList>
    </citation>
    <scope>NUCLEOTIDE SEQUENCE [LARGE SCALE GENOMIC DNA]</scope>
    <source>
        <strain evidence="2 3">NEAU-C151</strain>
    </source>
</reference>
<feature type="region of interest" description="Disordered" evidence="1">
    <location>
        <begin position="240"/>
        <end position="261"/>
    </location>
</feature>